<evidence type="ECO:0000256" key="3">
    <source>
        <dbReference type="ARBA" id="ARBA00022991"/>
    </source>
</evidence>
<evidence type="ECO:0000259" key="5">
    <source>
        <dbReference type="PROSITE" id="PS50046"/>
    </source>
</evidence>
<dbReference type="InterPro" id="IPR016132">
    <property type="entry name" value="Phyto_chromo_attachment"/>
</dbReference>
<dbReference type="Pfam" id="PF00360">
    <property type="entry name" value="PHY"/>
    <property type="match status" value="1"/>
</dbReference>
<evidence type="ECO:0000256" key="1">
    <source>
        <dbReference type="ARBA" id="ARBA00022543"/>
    </source>
</evidence>
<evidence type="ECO:0000256" key="4">
    <source>
        <dbReference type="ARBA" id="ARBA00023170"/>
    </source>
</evidence>
<dbReference type="RefSeq" id="WP_200267489.1">
    <property type="nucleotide sequence ID" value="NZ_JAENIJ010000003.1"/>
</dbReference>
<dbReference type="InterPro" id="IPR003018">
    <property type="entry name" value="GAF"/>
</dbReference>
<evidence type="ECO:0000256" key="2">
    <source>
        <dbReference type="ARBA" id="ARBA00022606"/>
    </source>
</evidence>
<protein>
    <submittedName>
        <fullName evidence="6">GAF domain-containing protein</fullName>
    </submittedName>
</protein>
<evidence type="ECO:0000313" key="6">
    <source>
        <dbReference type="EMBL" id="MBK1881365.1"/>
    </source>
</evidence>
<dbReference type="Pfam" id="PF01590">
    <property type="entry name" value="GAF"/>
    <property type="match status" value="1"/>
</dbReference>
<feature type="domain" description="Phytochrome chromophore attachment site" evidence="5">
    <location>
        <begin position="148"/>
        <end position="286"/>
    </location>
</feature>
<dbReference type="InterPro" id="IPR013515">
    <property type="entry name" value="Phytochrome_cen-reg"/>
</dbReference>
<dbReference type="Proteomes" id="UP000603141">
    <property type="component" value="Unassembled WGS sequence"/>
</dbReference>
<dbReference type="Gene3D" id="3.30.450.20">
    <property type="entry name" value="PAS domain"/>
    <property type="match status" value="1"/>
</dbReference>
<keyword evidence="7" id="KW-1185">Reference proteome</keyword>
<dbReference type="SUPFAM" id="SSF55785">
    <property type="entry name" value="PYP-like sensor domain (PAS domain)"/>
    <property type="match status" value="1"/>
</dbReference>
<dbReference type="Gene3D" id="3.30.450.270">
    <property type="match status" value="1"/>
</dbReference>
<accession>A0A934S179</accession>
<gene>
    <name evidence="6" type="ORF">JIN85_02995</name>
</gene>
<organism evidence="6 7">
    <name type="scientific">Luteolibacter pohnpeiensis</name>
    <dbReference type="NCBI Taxonomy" id="454153"/>
    <lineage>
        <taxon>Bacteria</taxon>
        <taxon>Pseudomonadati</taxon>
        <taxon>Verrucomicrobiota</taxon>
        <taxon>Verrucomicrobiia</taxon>
        <taxon>Verrucomicrobiales</taxon>
        <taxon>Verrucomicrobiaceae</taxon>
        <taxon>Luteolibacter</taxon>
    </lineage>
</organism>
<dbReference type="AlphaFoldDB" id="A0A934S179"/>
<dbReference type="PRINTS" id="PR01033">
    <property type="entry name" value="PHYTOCHROME"/>
</dbReference>
<dbReference type="GO" id="GO:0009584">
    <property type="term" value="P:detection of visible light"/>
    <property type="evidence" value="ECO:0007669"/>
    <property type="project" value="InterPro"/>
</dbReference>
<keyword evidence="2" id="KW-0716">Sensory transduction</keyword>
<proteinExistence type="predicted"/>
<dbReference type="InterPro" id="IPR043150">
    <property type="entry name" value="Phytochrome_PHY_sf"/>
</dbReference>
<name>A0A934S179_9BACT</name>
<dbReference type="PROSITE" id="PS50046">
    <property type="entry name" value="PHYTOCHROME_2"/>
    <property type="match status" value="1"/>
</dbReference>
<reference evidence="6" key="1">
    <citation type="submission" date="2021-01" db="EMBL/GenBank/DDBJ databases">
        <title>Modified the classification status of verrucomicrobia.</title>
        <authorList>
            <person name="Feng X."/>
        </authorList>
    </citation>
    <scope>NUCLEOTIDE SEQUENCE</scope>
    <source>
        <strain evidence="6">KCTC 22041</strain>
    </source>
</reference>
<dbReference type="InterPro" id="IPR035965">
    <property type="entry name" value="PAS-like_dom_sf"/>
</dbReference>
<comment type="caution">
    <text evidence="6">The sequence shown here is derived from an EMBL/GenBank/DDBJ whole genome shotgun (WGS) entry which is preliminary data.</text>
</comment>
<dbReference type="SUPFAM" id="SSF55781">
    <property type="entry name" value="GAF domain-like"/>
    <property type="match status" value="2"/>
</dbReference>
<evidence type="ECO:0000313" key="7">
    <source>
        <dbReference type="Proteomes" id="UP000603141"/>
    </source>
</evidence>
<keyword evidence="3" id="KW-0157">Chromophore</keyword>
<dbReference type="GO" id="GO:0009881">
    <property type="term" value="F:photoreceptor activity"/>
    <property type="evidence" value="ECO:0007669"/>
    <property type="project" value="UniProtKB-KW"/>
</dbReference>
<sequence length="620" mass="68467">MLNTTEWEQALQNCADEKIQLIGQVQANSVLIAIDVEADRFKYLSANASAVLGPDTFFEASPVGVFGEGQISMFHRRARSWRGRGPRMVEILFPYGPPVPGWVHVRDGLLILETELKSNVEEAHQEQDPDDWEDAMRDGFHRVEICTDLASKLKAVATEVWKLGNFDRVMIYQFLPDDTGEVVAEEVRDDWEPYFGLRYPASDIPPQARALFLENDIRLINHVVGEPVPLLSAADVNDKPLDLSLCRYRQPAAVHLEYLRNMGVGGSFVSAIISEGKLWGLISCHHGTGLHLSAVRQMQLSALTTHLALELSGMARELRLRDELAGARIANKLIQCVTMTDDWASVLLSMSGDLCQLLHADGMSLHFQDQTYSSGLVPDPGAVAALAKSGMERTGSTPITYQRIPDDKATIALPPEIGGYLLIPLSHFRDDALIFFRKEQTVKIKWAGDPVKGLDRSSGAPRLKPRASFEVWQETVSGTCELWTPEEVKLSIQIGATLSDVVITAHHFRKSMEAPGAIRHRLAHESSAEPVLLADESGFIVFQNHAAVADPILGGLHSLDHLASRLDPADQEQVSNAIHQLAATGLEIRLDLKDGRLEVTCLIEDERLVGYSIRLVQVTG</sequence>
<dbReference type="SMART" id="SM00065">
    <property type="entry name" value="GAF"/>
    <property type="match status" value="1"/>
</dbReference>
<dbReference type="InterPro" id="IPR029016">
    <property type="entry name" value="GAF-like_dom_sf"/>
</dbReference>
<dbReference type="GO" id="GO:0006355">
    <property type="term" value="P:regulation of DNA-templated transcription"/>
    <property type="evidence" value="ECO:0007669"/>
    <property type="project" value="InterPro"/>
</dbReference>
<dbReference type="EMBL" id="JAENIJ010000003">
    <property type="protein sequence ID" value="MBK1881365.1"/>
    <property type="molecule type" value="Genomic_DNA"/>
</dbReference>
<keyword evidence="1" id="KW-0600">Photoreceptor protein</keyword>
<dbReference type="Gene3D" id="3.30.450.40">
    <property type="match status" value="1"/>
</dbReference>
<dbReference type="InterPro" id="IPR001294">
    <property type="entry name" value="Phytochrome"/>
</dbReference>
<keyword evidence="4" id="KW-0675">Receptor</keyword>